<dbReference type="CDD" id="cd03808">
    <property type="entry name" value="GT4_CapM-like"/>
    <property type="match status" value="1"/>
</dbReference>
<accession>A0A0M9DME9</accession>
<keyword evidence="4" id="KW-1185">Reference proteome</keyword>
<evidence type="ECO:0000259" key="2">
    <source>
        <dbReference type="Pfam" id="PF13477"/>
    </source>
</evidence>
<evidence type="ECO:0000259" key="1">
    <source>
        <dbReference type="Pfam" id="PF00534"/>
    </source>
</evidence>
<dbReference type="PATRIC" id="fig|33935.3.peg.2884"/>
<dbReference type="OrthoDB" id="9806653at2"/>
<dbReference type="InterPro" id="IPR028098">
    <property type="entry name" value="Glyco_trans_4-like_N"/>
</dbReference>
<protein>
    <submittedName>
        <fullName evidence="3">Glycosyl transferase family 1</fullName>
    </submittedName>
</protein>
<dbReference type="EMBL" id="LGCI01000002">
    <property type="protein sequence ID" value="KOY83879.1"/>
    <property type="molecule type" value="Genomic_DNA"/>
</dbReference>
<dbReference type="Pfam" id="PF13477">
    <property type="entry name" value="Glyco_trans_4_2"/>
    <property type="match status" value="1"/>
</dbReference>
<dbReference type="Gene3D" id="3.40.50.2000">
    <property type="entry name" value="Glycogen Phosphorylase B"/>
    <property type="match status" value="2"/>
</dbReference>
<dbReference type="STRING" id="33935.ADM90_00240"/>
<feature type="domain" description="Glycosyl transferase family 1" evidence="1">
    <location>
        <begin position="183"/>
        <end position="346"/>
    </location>
</feature>
<dbReference type="InterPro" id="IPR001296">
    <property type="entry name" value="Glyco_trans_1"/>
</dbReference>
<dbReference type="RefSeq" id="WP_053993072.1">
    <property type="nucleotide sequence ID" value="NZ_CP065643.1"/>
</dbReference>
<feature type="domain" description="Glycosyltransferase subfamily 4-like N-terminal" evidence="2">
    <location>
        <begin position="2"/>
        <end position="146"/>
    </location>
</feature>
<dbReference type="Pfam" id="PF00534">
    <property type="entry name" value="Glycos_transf_1"/>
    <property type="match status" value="1"/>
</dbReference>
<dbReference type="Proteomes" id="UP000037977">
    <property type="component" value="Unassembled WGS sequence"/>
</dbReference>
<dbReference type="PANTHER" id="PTHR12526:SF630">
    <property type="entry name" value="GLYCOSYLTRANSFERASE"/>
    <property type="match status" value="1"/>
</dbReference>
<proteinExistence type="predicted"/>
<comment type="caution">
    <text evidence="3">The sequence shown here is derived from an EMBL/GenBank/DDBJ whole genome shotgun (WGS) entry which is preliminary data.</text>
</comment>
<dbReference type="AlphaFoldDB" id="A0A0M9DME9"/>
<organism evidence="3 4">
    <name type="scientific">Lysinibacillus macroides</name>
    <dbReference type="NCBI Taxonomy" id="33935"/>
    <lineage>
        <taxon>Bacteria</taxon>
        <taxon>Bacillati</taxon>
        <taxon>Bacillota</taxon>
        <taxon>Bacilli</taxon>
        <taxon>Bacillales</taxon>
        <taxon>Bacillaceae</taxon>
        <taxon>Lysinibacillus</taxon>
    </lineage>
</organism>
<dbReference type="GO" id="GO:0016757">
    <property type="term" value="F:glycosyltransferase activity"/>
    <property type="evidence" value="ECO:0007669"/>
    <property type="project" value="InterPro"/>
</dbReference>
<sequence>MKILFVASVYRHLTSFHIPYIQYFQKRGYEVYAAGTGEEDKRNLEKINVTCIDIPFSRSPLNAQNIAAYKKLQQLFMKEHFELVHVHTPVAALLTRAAFRKSSYGKIVYTVHGFHFFVGAPKQNWLIYYPAEKLAVKWTDHLITINEEDFKNAQRLLPREKISFVHGVGVEIAENDFSQQEKQQVRTQLGLSDDVITIAYIAELNDNKNHQFLLNNWREIKESTPQFELLIIGSGDKEKQLKDYVKKEQLTGVHFLGYRRDVPKLLQITDIVALLSYREGLPKSIMEAMVAKIPCVVTNTRGLRDLVKSNENGFVVNHHADSDLIAAFYALREKSQREKMGERAKELVEPFLLNNVLKEYAAIYNQLVKELEK</sequence>
<name>A0A0M9DME9_9BACI</name>
<dbReference type="PANTHER" id="PTHR12526">
    <property type="entry name" value="GLYCOSYLTRANSFERASE"/>
    <property type="match status" value="1"/>
</dbReference>
<evidence type="ECO:0000313" key="4">
    <source>
        <dbReference type="Proteomes" id="UP000037977"/>
    </source>
</evidence>
<reference evidence="3 4" key="1">
    <citation type="submission" date="2015-07" db="EMBL/GenBank/DDBJ databases">
        <title>Genome sequencing project for genomic taxonomy and phylogenomics of Bacillus-like bacteria.</title>
        <authorList>
            <person name="Liu B."/>
            <person name="Wang J."/>
            <person name="Zhu Y."/>
            <person name="Liu G."/>
            <person name="Chen Q."/>
            <person name="Chen Z."/>
            <person name="Che J."/>
            <person name="Ge C."/>
            <person name="Shi H."/>
            <person name="Pan Z."/>
            <person name="Liu X."/>
        </authorList>
    </citation>
    <scope>NUCLEOTIDE SEQUENCE [LARGE SCALE GENOMIC DNA]</scope>
    <source>
        <strain evidence="3 4">DSM 54</strain>
    </source>
</reference>
<dbReference type="SUPFAM" id="SSF53756">
    <property type="entry name" value="UDP-Glycosyltransferase/glycogen phosphorylase"/>
    <property type="match status" value="1"/>
</dbReference>
<gene>
    <name evidence="3" type="ORF">ADM90_00240</name>
</gene>
<evidence type="ECO:0000313" key="3">
    <source>
        <dbReference type="EMBL" id="KOY83879.1"/>
    </source>
</evidence>
<keyword evidence="3" id="KW-0808">Transferase</keyword>